<sequence length="384" mass="42796">MPTDTYNFLATGQLCEQSAQEEPARHWFTRHLLNQTPQKDEEGGELVKMIRKMSTHRPKTAATTQRPSTAPSSGQAANDKSVPPVPMIPLRFQHFPVRAEPKASPRPPRPNPDILLDVNAWLDASKPSSPLMGGLSYWREGDPANTKDEVKVQYAIPIVQQPDCERPTTSRSQQLKSFCRQAKKQVRIPTIRRVKSRYTVEEAVQERSESAPVLTVPYDQTESGHTPLLYTRMGEVLPSTAAAIIPAVFVAKAACDLPMRRDSPSSIQLRELEREMEQLVLGQGPLSDRTVRPGVLSARHLPREDSMGSFGSSAPTYFSGMPPPSYKSRPASSRAESILTVSSFGCIDGMNAEYRELSQKKARQKQRSVKGRLRKLAQKANIRE</sequence>
<dbReference type="AlphaFoldDB" id="A0A6A5UY03"/>
<dbReference type="OrthoDB" id="3935253at2759"/>
<organism evidence="2 3">
    <name type="scientific">Bimuria novae-zelandiae CBS 107.79</name>
    <dbReference type="NCBI Taxonomy" id="1447943"/>
    <lineage>
        <taxon>Eukaryota</taxon>
        <taxon>Fungi</taxon>
        <taxon>Dikarya</taxon>
        <taxon>Ascomycota</taxon>
        <taxon>Pezizomycotina</taxon>
        <taxon>Dothideomycetes</taxon>
        <taxon>Pleosporomycetidae</taxon>
        <taxon>Pleosporales</taxon>
        <taxon>Massarineae</taxon>
        <taxon>Didymosphaeriaceae</taxon>
        <taxon>Bimuria</taxon>
    </lineage>
</organism>
<dbReference type="EMBL" id="ML976711">
    <property type="protein sequence ID" value="KAF1969300.1"/>
    <property type="molecule type" value="Genomic_DNA"/>
</dbReference>
<feature type="compositionally biased region" description="Basic residues" evidence="1">
    <location>
        <begin position="360"/>
        <end position="377"/>
    </location>
</feature>
<dbReference type="Proteomes" id="UP000800036">
    <property type="component" value="Unassembled WGS sequence"/>
</dbReference>
<proteinExistence type="predicted"/>
<feature type="compositionally biased region" description="Polar residues" evidence="1">
    <location>
        <begin position="61"/>
        <end position="78"/>
    </location>
</feature>
<keyword evidence="3" id="KW-1185">Reference proteome</keyword>
<name>A0A6A5UY03_9PLEO</name>
<gene>
    <name evidence="2" type="ORF">BU23DRAFT_557798</name>
</gene>
<feature type="region of interest" description="Disordered" evidence="1">
    <location>
        <begin position="54"/>
        <end position="81"/>
    </location>
</feature>
<reference evidence="2" key="1">
    <citation type="journal article" date="2020" name="Stud. Mycol.">
        <title>101 Dothideomycetes genomes: a test case for predicting lifestyles and emergence of pathogens.</title>
        <authorList>
            <person name="Haridas S."/>
            <person name="Albert R."/>
            <person name="Binder M."/>
            <person name="Bloem J."/>
            <person name="Labutti K."/>
            <person name="Salamov A."/>
            <person name="Andreopoulos B."/>
            <person name="Baker S."/>
            <person name="Barry K."/>
            <person name="Bills G."/>
            <person name="Bluhm B."/>
            <person name="Cannon C."/>
            <person name="Castanera R."/>
            <person name="Culley D."/>
            <person name="Daum C."/>
            <person name="Ezra D."/>
            <person name="Gonzalez J."/>
            <person name="Henrissat B."/>
            <person name="Kuo A."/>
            <person name="Liang C."/>
            <person name="Lipzen A."/>
            <person name="Lutzoni F."/>
            <person name="Magnuson J."/>
            <person name="Mondo S."/>
            <person name="Nolan M."/>
            <person name="Ohm R."/>
            <person name="Pangilinan J."/>
            <person name="Park H.-J."/>
            <person name="Ramirez L."/>
            <person name="Alfaro M."/>
            <person name="Sun H."/>
            <person name="Tritt A."/>
            <person name="Yoshinaga Y."/>
            <person name="Zwiers L.-H."/>
            <person name="Turgeon B."/>
            <person name="Goodwin S."/>
            <person name="Spatafora J."/>
            <person name="Crous P."/>
            <person name="Grigoriev I."/>
        </authorList>
    </citation>
    <scope>NUCLEOTIDE SEQUENCE</scope>
    <source>
        <strain evidence="2">CBS 107.79</strain>
    </source>
</reference>
<evidence type="ECO:0000313" key="3">
    <source>
        <dbReference type="Proteomes" id="UP000800036"/>
    </source>
</evidence>
<protein>
    <submittedName>
        <fullName evidence="2">Uncharacterized protein</fullName>
    </submittedName>
</protein>
<feature type="region of interest" description="Disordered" evidence="1">
    <location>
        <begin position="358"/>
        <end position="384"/>
    </location>
</feature>
<evidence type="ECO:0000256" key="1">
    <source>
        <dbReference type="SAM" id="MobiDB-lite"/>
    </source>
</evidence>
<accession>A0A6A5UY03</accession>
<evidence type="ECO:0000313" key="2">
    <source>
        <dbReference type="EMBL" id="KAF1969300.1"/>
    </source>
</evidence>